<dbReference type="AlphaFoldDB" id="A0A7S1BS50"/>
<feature type="signal peptide" evidence="5">
    <location>
        <begin position="1"/>
        <end position="26"/>
    </location>
</feature>
<evidence type="ECO:0000256" key="2">
    <source>
        <dbReference type="ARBA" id="ARBA00019842"/>
    </source>
</evidence>
<dbReference type="PANTHER" id="PTHR43353:SF5">
    <property type="entry name" value="SUCCINATE-SEMIALDEHYDE DEHYDROGENASE, MITOCHONDRIAL"/>
    <property type="match status" value="1"/>
</dbReference>
<dbReference type="PROSITE" id="PS00070">
    <property type="entry name" value="ALDEHYDE_DEHYDR_CYS"/>
    <property type="match status" value="1"/>
</dbReference>
<accession>A0A7S1BS50</accession>
<protein>
    <recommendedName>
        <fullName evidence="2">Succinate-semialdehyde dehydrogenase, mitochondrial</fullName>
        <ecNumber evidence="1">1.2.1.24</ecNumber>
    </recommendedName>
    <alternativeName>
        <fullName evidence="4">NAD(+)-dependent succinic semialdehyde dehydrogenase</fullName>
    </alternativeName>
</protein>
<evidence type="ECO:0000256" key="4">
    <source>
        <dbReference type="ARBA" id="ARBA00030806"/>
    </source>
</evidence>
<feature type="domain" description="Aldehyde dehydrogenase" evidence="6">
    <location>
        <begin position="116"/>
        <end position="589"/>
    </location>
</feature>
<sequence>MKYHPNLILALSGAILHSLSPCLVDCKAVQETGTIYPTVRSVLDAAVSSARDAPGGNPTPAKVFVGGQALVVSEGDGYAFDDVFGCGGVDVSAGAIDEEDGEACDIDAPKPPPRLTRSKIGHMIQMTEEQADSTLAEAVQAWSGGTGTWPTMSLAGRIAAVERLIVGLLKKRGEMVDVIMLEIGKNRPAAEDEVDRTIVFIRKVIELIKEPAGENTIPDFSEKFRKIGSVYYFIRRAAIGIVLCLGPFNYPLNETYAAFIPALLMGNVAIMKIPTVGGLVHLLTMEAFEEAGFPPGAVNFISGGGRKTMPPLMRSGSIDALAFIGGSRAADDLIKQHPEPHRLKVFLQLEAKNAAIFLPDLWRDTDADYAALVRSAKEAAAGALGYNGQRCTALKTLFVPRAHADDFVERLVHEVRSLPMGMPWQMTDGKKYPAITPLPFPRRVDYMQSLIDDAVLKGAEVVNEAGGKVLGGKNSTLMVPAVLYPVREGMNVYLEEQFGPVVPVVPYDDISEIIQYARDGKYGQQCAIFTSNGNSGEATALVDVLSSIFGKIVLNSQCGRSPDNLPFSGRRSSAMGVMSIENSLKEFSVPTVVSYKDGTMSDDVAEVLLKESKFMEII</sequence>
<dbReference type="GO" id="GO:0004777">
    <property type="term" value="F:succinate-semialdehyde dehydrogenase (NAD+) activity"/>
    <property type="evidence" value="ECO:0007669"/>
    <property type="project" value="UniProtKB-EC"/>
</dbReference>
<dbReference type="Gene3D" id="3.40.605.10">
    <property type="entry name" value="Aldehyde Dehydrogenase, Chain A, domain 1"/>
    <property type="match status" value="1"/>
</dbReference>
<dbReference type="InterPro" id="IPR050740">
    <property type="entry name" value="Aldehyde_DH_Superfamily"/>
</dbReference>
<dbReference type="PANTHER" id="PTHR43353">
    <property type="entry name" value="SUCCINATE-SEMIALDEHYDE DEHYDROGENASE, MITOCHONDRIAL"/>
    <property type="match status" value="1"/>
</dbReference>
<dbReference type="Pfam" id="PF00171">
    <property type="entry name" value="Aldedh"/>
    <property type="match status" value="1"/>
</dbReference>
<evidence type="ECO:0000256" key="3">
    <source>
        <dbReference type="ARBA" id="ARBA00023002"/>
    </source>
</evidence>
<organism evidence="7">
    <name type="scientific">Corethron hystrix</name>
    <dbReference type="NCBI Taxonomy" id="216773"/>
    <lineage>
        <taxon>Eukaryota</taxon>
        <taxon>Sar</taxon>
        <taxon>Stramenopiles</taxon>
        <taxon>Ochrophyta</taxon>
        <taxon>Bacillariophyta</taxon>
        <taxon>Coscinodiscophyceae</taxon>
        <taxon>Corethrophycidae</taxon>
        <taxon>Corethrales</taxon>
        <taxon>Corethraceae</taxon>
        <taxon>Corethron</taxon>
    </lineage>
</organism>
<dbReference type="EC" id="1.2.1.24" evidence="1"/>
<dbReference type="InterPro" id="IPR016163">
    <property type="entry name" value="Ald_DH_C"/>
</dbReference>
<dbReference type="InterPro" id="IPR016160">
    <property type="entry name" value="Ald_DH_CS_CYS"/>
</dbReference>
<dbReference type="InterPro" id="IPR016161">
    <property type="entry name" value="Ald_DH/histidinol_DH"/>
</dbReference>
<evidence type="ECO:0000259" key="6">
    <source>
        <dbReference type="Pfam" id="PF00171"/>
    </source>
</evidence>
<dbReference type="EMBL" id="HBFR01032362">
    <property type="protein sequence ID" value="CAD8896294.1"/>
    <property type="molecule type" value="Transcribed_RNA"/>
</dbReference>
<evidence type="ECO:0000256" key="1">
    <source>
        <dbReference type="ARBA" id="ARBA00013051"/>
    </source>
</evidence>
<reference evidence="7" key="1">
    <citation type="submission" date="2021-01" db="EMBL/GenBank/DDBJ databases">
        <authorList>
            <person name="Corre E."/>
            <person name="Pelletier E."/>
            <person name="Niang G."/>
            <person name="Scheremetjew M."/>
            <person name="Finn R."/>
            <person name="Kale V."/>
            <person name="Holt S."/>
            <person name="Cochrane G."/>
            <person name="Meng A."/>
            <person name="Brown T."/>
            <person name="Cohen L."/>
        </authorList>
    </citation>
    <scope>NUCLEOTIDE SEQUENCE</scope>
    <source>
        <strain evidence="7">308</strain>
    </source>
</reference>
<dbReference type="Gene3D" id="3.40.309.10">
    <property type="entry name" value="Aldehyde Dehydrogenase, Chain A, domain 2"/>
    <property type="match status" value="1"/>
</dbReference>
<evidence type="ECO:0000313" key="7">
    <source>
        <dbReference type="EMBL" id="CAD8896294.1"/>
    </source>
</evidence>
<dbReference type="SUPFAM" id="SSF53720">
    <property type="entry name" value="ALDH-like"/>
    <property type="match status" value="1"/>
</dbReference>
<proteinExistence type="predicted"/>
<keyword evidence="5" id="KW-0732">Signal</keyword>
<dbReference type="InterPro" id="IPR015590">
    <property type="entry name" value="Aldehyde_DH_dom"/>
</dbReference>
<keyword evidence="3" id="KW-0560">Oxidoreductase</keyword>
<dbReference type="InterPro" id="IPR016162">
    <property type="entry name" value="Ald_DH_N"/>
</dbReference>
<gene>
    <name evidence="7" type="ORF">CHYS00102_LOCUS23508</name>
</gene>
<feature type="chain" id="PRO_5030515432" description="Succinate-semialdehyde dehydrogenase, mitochondrial" evidence="5">
    <location>
        <begin position="27"/>
        <end position="618"/>
    </location>
</feature>
<name>A0A7S1BS50_9STRA</name>
<evidence type="ECO:0000256" key="5">
    <source>
        <dbReference type="SAM" id="SignalP"/>
    </source>
</evidence>